<dbReference type="Proteomes" id="UP000091857">
    <property type="component" value="Chromosome 18"/>
</dbReference>
<comment type="caution">
    <text evidence="1">The sequence shown here is derived from an EMBL/GenBank/DDBJ whole genome shotgun (WGS) entry which is preliminary data.</text>
</comment>
<evidence type="ECO:0000313" key="1">
    <source>
        <dbReference type="EMBL" id="KAG8633887.1"/>
    </source>
</evidence>
<keyword evidence="2" id="KW-1185">Reference proteome</keyword>
<organism evidence="1 2">
    <name type="scientific">Manihot esculenta</name>
    <name type="common">Cassava</name>
    <name type="synonym">Jatropha manihot</name>
    <dbReference type="NCBI Taxonomy" id="3983"/>
    <lineage>
        <taxon>Eukaryota</taxon>
        <taxon>Viridiplantae</taxon>
        <taxon>Streptophyta</taxon>
        <taxon>Embryophyta</taxon>
        <taxon>Tracheophyta</taxon>
        <taxon>Spermatophyta</taxon>
        <taxon>Magnoliopsida</taxon>
        <taxon>eudicotyledons</taxon>
        <taxon>Gunneridae</taxon>
        <taxon>Pentapetalae</taxon>
        <taxon>rosids</taxon>
        <taxon>fabids</taxon>
        <taxon>Malpighiales</taxon>
        <taxon>Euphorbiaceae</taxon>
        <taxon>Crotonoideae</taxon>
        <taxon>Manihoteae</taxon>
        <taxon>Manihot</taxon>
    </lineage>
</organism>
<gene>
    <name evidence="1" type="ORF">MANES_18G145610v8</name>
</gene>
<sequence length="180" mass="20836">MWMRKNNKEVRWPPKLNPEKAERRDMTKYCHFHEDHRHTMKEFGPADKTIGFFQNNIIIVNIHLNRYEMRRVLVDTGSSINLLTSNVFNKLGLDKNNLVKVFYPLVGLGDKTVAVLSTINLPLVFGDGKHKRELYTEFIVVHILLAYNVILIRPILNCHDIFISMGAICLKLPAPEPSKL</sequence>
<evidence type="ECO:0000313" key="2">
    <source>
        <dbReference type="Proteomes" id="UP000091857"/>
    </source>
</evidence>
<accession>A0ACB7G123</accession>
<protein>
    <submittedName>
        <fullName evidence="1">Uncharacterized protein</fullName>
    </submittedName>
</protein>
<name>A0ACB7G123_MANES</name>
<dbReference type="EMBL" id="CM004404">
    <property type="protein sequence ID" value="KAG8633887.1"/>
    <property type="molecule type" value="Genomic_DNA"/>
</dbReference>
<proteinExistence type="predicted"/>
<reference evidence="2" key="1">
    <citation type="journal article" date="2016" name="Nat. Biotechnol.">
        <title>Sequencing wild and cultivated cassava and related species reveals extensive interspecific hybridization and genetic diversity.</title>
        <authorList>
            <person name="Bredeson J.V."/>
            <person name="Lyons J.B."/>
            <person name="Prochnik S.E."/>
            <person name="Wu G.A."/>
            <person name="Ha C.M."/>
            <person name="Edsinger-Gonzales E."/>
            <person name="Grimwood J."/>
            <person name="Schmutz J."/>
            <person name="Rabbi I.Y."/>
            <person name="Egesi C."/>
            <person name="Nauluvula P."/>
            <person name="Lebot V."/>
            <person name="Ndunguru J."/>
            <person name="Mkamilo G."/>
            <person name="Bart R.S."/>
            <person name="Setter T.L."/>
            <person name="Gleadow R.M."/>
            <person name="Kulakow P."/>
            <person name="Ferguson M.E."/>
            <person name="Rounsley S."/>
            <person name="Rokhsar D.S."/>
        </authorList>
    </citation>
    <scope>NUCLEOTIDE SEQUENCE [LARGE SCALE GENOMIC DNA]</scope>
    <source>
        <strain evidence="2">cv. AM560-2</strain>
    </source>
</reference>